<accession>A0AAD5MQC5</accession>
<evidence type="ECO:0000313" key="1">
    <source>
        <dbReference type="EMBL" id="KAJ1348434.1"/>
    </source>
</evidence>
<keyword evidence="2" id="KW-1185">Reference proteome</keyword>
<dbReference type="AlphaFoldDB" id="A0AAD5MQC5"/>
<sequence length="81" mass="8918">MAEENQSLNSASLAVTPQSTVHSCAGMCRHSRRSSLVVSDSKYSYKDAEMQCIITETMRENSSKTALFLTIEAASKSIQRN</sequence>
<protein>
    <submittedName>
        <fullName evidence="1">Uncharacterized protein</fullName>
    </submittedName>
</protein>
<comment type="caution">
    <text evidence="1">The sequence shown here is derived from an EMBL/GenBank/DDBJ whole genome shotgun (WGS) entry which is preliminary data.</text>
</comment>
<dbReference type="EMBL" id="JAHQIW010000505">
    <property type="protein sequence ID" value="KAJ1348434.1"/>
    <property type="molecule type" value="Genomic_DNA"/>
</dbReference>
<gene>
    <name evidence="1" type="ORF">KIN20_003733</name>
</gene>
<proteinExistence type="predicted"/>
<dbReference type="Proteomes" id="UP001196413">
    <property type="component" value="Unassembled WGS sequence"/>
</dbReference>
<reference evidence="1" key="1">
    <citation type="submission" date="2021-06" db="EMBL/GenBank/DDBJ databases">
        <title>Parelaphostrongylus tenuis whole genome reference sequence.</title>
        <authorList>
            <person name="Garwood T.J."/>
            <person name="Larsen P.A."/>
            <person name="Fountain-Jones N.M."/>
            <person name="Garbe J.R."/>
            <person name="Macchietto M.G."/>
            <person name="Kania S.A."/>
            <person name="Gerhold R.W."/>
            <person name="Richards J.E."/>
            <person name="Wolf T.M."/>
        </authorList>
    </citation>
    <scope>NUCLEOTIDE SEQUENCE</scope>
    <source>
        <strain evidence="1">MNPRO001-30</strain>
        <tissue evidence="1">Meninges</tissue>
    </source>
</reference>
<organism evidence="1 2">
    <name type="scientific">Parelaphostrongylus tenuis</name>
    <name type="common">Meningeal worm</name>
    <dbReference type="NCBI Taxonomy" id="148309"/>
    <lineage>
        <taxon>Eukaryota</taxon>
        <taxon>Metazoa</taxon>
        <taxon>Ecdysozoa</taxon>
        <taxon>Nematoda</taxon>
        <taxon>Chromadorea</taxon>
        <taxon>Rhabditida</taxon>
        <taxon>Rhabditina</taxon>
        <taxon>Rhabditomorpha</taxon>
        <taxon>Strongyloidea</taxon>
        <taxon>Metastrongylidae</taxon>
        <taxon>Parelaphostrongylus</taxon>
    </lineage>
</organism>
<evidence type="ECO:0000313" key="2">
    <source>
        <dbReference type="Proteomes" id="UP001196413"/>
    </source>
</evidence>
<name>A0AAD5MQC5_PARTN</name>